<feature type="modified residue" description="4-aspartylphosphate" evidence="2">
    <location>
        <position position="59"/>
    </location>
</feature>
<dbReference type="InterPro" id="IPR001789">
    <property type="entry name" value="Sig_transdc_resp-reg_receiver"/>
</dbReference>
<dbReference type="PROSITE" id="PS50110">
    <property type="entry name" value="RESPONSE_REGULATORY"/>
    <property type="match status" value="1"/>
</dbReference>
<evidence type="ECO:0000256" key="1">
    <source>
        <dbReference type="ARBA" id="ARBA00022553"/>
    </source>
</evidence>
<dbReference type="SMART" id="SM00448">
    <property type="entry name" value="REC"/>
    <property type="match status" value="1"/>
</dbReference>
<keyword evidence="5" id="KW-1185">Reference proteome</keyword>
<dbReference type="OrthoDB" id="582170at2"/>
<dbReference type="GO" id="GO:0000160">
    <property type="term" value="P:phosphorelay signal transduction system"/>
    <property type="evidence" value="ECO:0007669"/>
    <property type="project" value="InterPro"/>
</dbReference>
<keyword evidence="1 2" id="KW-0597">Phosphoprotein</keyword>
<dbReference type="PANTHER" id="PTHR44591:SF24">
    <property type="entry name" value="PROTEIN-GLUTAMATE METHYLESTERASE_PROTEIN-GLUTAMINE GLUTAMINASE 1"/>
    <property type="match status" value="1"/>
</dbReference>
<reference evidence="5" key="1">
    <citation type="submission" date="2018-03" db="EMBL/GenBank/DDBJ databases">
        <authorList>
            <person name="Sun L."/>
            <person name="Liu H."/>
            <person name="Chen W."/>
            <person name="Huang K."/>
            <person name="Liu W."/>
            <person name="Gao X."/>
        </authorList>
    </citation>
    <scope>NUCLEOTIDE SEQUENCE [LARGE SCALE GENOMIC DNA]</scope>
    <source>
        <strain evidence="5">SH9</strain>
    </source>
</reference>
<feature type="domain" description="Response regulatory" evidence="3">
    <location>
        <begin position="9"/>
        <end position="119"/>
    </location>
</feature>
<dbReference type="RefSeq" id="WP_106335914.1">
    <property type="nucleotide sequence ID" value="NZ_PVZS01000006.1"/>
</dbReference>
<evidence type="ECO:0000256" key="2">
    <source>
        <dbReference type="PROSITE-ProRule" id="PRU00169"/>
    </source>
</evidence>
<evidence type="ECO:0000259" key="3">
    <source>
        <dbReference type="PROSITE" id="PS50110"/>
    </source>
</evidence>
<dbReference type="Pfam" id="PF00072">
    <property type="entry name" value="Response_reg"/>
    <property type="match status" value="1"/>
</dbReference>
<sequence>MQGLLAGRSILVVEDDYLIAMDVDNALRQAGAQVLGPVPGVAEAMALVRTVNLDAAVLDVALGRETAHELAKELRARRTPFVLATGNVNVAGQPDFEGAPVLEKPVRSQDLVRAIAAIVS</sequence>
<dbReference type="AlphaFoldDB" id="A0A2T1HVK2"/>
<comment type="caution">
    <text evidence="4">The sequence shown here is derived from an EMBL/GenBank/DDBJ whole genome shotgun (WGS) entry which is preliminary data.</text>
</comment>
<accession>A0A2T1HVK2</accession>
<dbReference type="EMBL" id="PVZS01000006">
    <property type="protein sequence ID" value="PSC05671.1"/>
    <property type="molecule type" value="Genomic_DNA"/>
</dbReference>
<dbReference type="PANTHER" id="PTHR44591">
    <property type="entry name" value="STRESS RESPONSE REGULATOR PROTEIN 1"/>
    <property type="match status" value="1"/>
</dbReference>
<dbReference type="InterPro" id="IPR050595">
    <property type="entry name" value="Bact_response_regulator"/>
</dbReference>
<dbReference type="InterPro" id="IPR011006">
    <property type="entry name" value="CheY-like_superfamily"/>
</dbReference>
<dbReference type="Proteomes" id="UP000239772">
    <property type="component" value="Unassembled WGS sequence"/>
</dbReference>
<name>A0A2T1HVK2_9HYPH</name>
<dbReference type="SUPFAM" id="SSF52172">
    <property type="entry name" value="CheY-like"/>
    <property type="match status" value="1"/>
</dbReference>
<protein>
    <submittedName>
        <fullName evidence="4">Response regulator</fullName>
    </submittedName>
</protein>
<organism evidence="4 5">
    <name type="scientific">Alsobacter soli</name>
    <dbReference type="NCBI Taxonomy" id="2109933"/>
    <lineage>
        <taxon>Bacteria</taxon>
        <taxon>Pseudomonadati</taxon>
        <taxon>Pseudomonadota</taxon>
        <taxon>Alphaproteobacteria</taxon>
        <taxon>Hyphomicrobiales</taxon>
        <taxon>Alsobacteraceae</taxon>
        <taxon>Alsobacter</taxon>
    </lineage>
</organism>
<evidence type="ECO:0000313" key="4">
    <source>
        <dbReference type="EMBL" id="PSC05671.1"/>
    </source>
</evidence>
<gene>
    <name evidence="4" type="ORF">SLNSH_06730</name>
</gene>
<proteinExistence type="predicted"/>
<dbReference type="Gene3D" id="3.40.50.2300">
    <property type="match status" value="1"/>
</dbReference>
<evidence type="ECO:0000313" key="5">
    <source>
        <dbReference type="Proteomes" id="UP000239772"/>
    </source>
</evidence>